<evidence type="ECO:0000256" key="7">
    <source>
        <dbReference type="ARBA" id="ARBA00024033"/>
    </source>
</evidence>
<dbReference type="PIRSF" id="PIRSF010361">
    <property type="entry name" value="UCP010361"/>
    <property type="match status" value="1"/>
</dbReference>
<gene>
    <name evidence="10" type="ORF">K7395_27875</name>
</gene>
<dbReference type="InterPro" id="IPR016570">
    <property type="entry name" value="UCP010361"/>
</dbReference>
<evidence type="ECO:0000313" key="10">
    <source>
        <dbReference type="EMBL" id="USC50267.1"/>
    </source>
</evidence>
<protein>
    <submittedName>
        <fullName evidence="10">DUF2029 domain-containing protein</fullName>
    </submittedName>
</protein>
<name>A0ABY4V2B4_STRFL</name>
<organism evidence="10 11">
    <name type="scientific">Streptomyces filamentosus</name>
    <name type="common">Streptomyces roseosporus</name>
    <dbReference type="NCBI Taxonomy" id="67294"/>
    <lineage>
        <taxon>Bacteria</taxon>
        <taxon>Bacillati</taxon>
        <taxon>Actinomycetota</taxon>
        <taxon>Actinomycetes</taxon>
        <taxon>Kitasatosporales</taxon>
        <taxon>Streptomycetaceae</taxon>
        <taxon>Streptomyces</taxon>
    </lineage>
</organism>
<feature type="transmembrane region" description="Helical" evidence="9">
    <location>
        <begin position="263"/>
        <end position="282"/>
    </location>
</feature>
<proteinExistence type="inferred from homology"/>
<feature type="region of interest" description="Disordered" evidence="8">
    <location>
        <begin position="395"/>
        <end position="419"/>
    </location>
</feature>
<sequence length="419" mass="44623">MTTGRAPTSTGPWPYAVWALTRAWLLACVFKVVTVAGPDITVDVSVIYRSWYEVLLTGTYPLDDVTWQYPPGAALAILSPALLPFWEYATAFFVLVLVCDALVLGLLLSAGRRPGMRAAGAWVWVVGVPLLGPTVYARYDLMVTAVAVAALLAGVRRPRALGVLAAFGALLKGWPALLLLGVRKGRPTRAAWSSAALAGAGLAAAFALWMPGAFAFLAFQRDRGTEVESLGALVFHIARQFGWEGRVELRYGSLEFVGPRVELVSTLALGLAVLALGWLLLWRLRARSFAVRTPAEAAFTAVLLFTVTSRVISPQYVVWLVGLAAVCLVFRGTAMTLPAVLVLVAAGVTLLEFPIGFGHVVASDAWGVTLLVVRNGLLVAASLIAARRLWRSTVPGRPGKPGSEAVPSTAEGQPSRVAR</sequence>
<keyword evidence="4 9" id="KW-0812">Transmembrane</keyword>
<keyword evidence="2" id="KW-1003">Cell membrane</keyword>
<accession>A0ABY4V2B4</accession>
<evidence type="ECO:0000256" key="4">
    <source>
        <dbReference type="ARBA" id="ARBA00022692"/>
    </source>
</evidence>
<feature type="transmembrane region" description="Helical" evidence="9">
    <location>
        <begin position="194"/>
        <end position="219"/>
    </location>
</feature>
<evidence type="ECO:0000256" key="9">
    <source>
        <dbReference type="SAM" id="Phobius"/>
    </source>
</evidence>
<comment type="subcellular location">
    <subcellularLocation>
        <location evidence="1">Cell membrane</location>
        <topology evidence="1">Multi-pass membrane protein</topology>
    </subcellularLocation>
</comment>
<feature type="transmembrane region" description="Helical" evidence="9">
    <location>
        <begin position="313"/>
        <end position="330"/>
    </location>
</feature>
<dbReference type="Pfam" id="PF09594">
    <property type="entry name" value="GT87"/>
    <property type="match status" value="1"/>
</dbReference>
<feature type="transmembrane region" description="Helical" evidence="9">
    <location>
        <begin position="121"/>
        <end position="139"/>
    </location>
</feature>
<evidence type="ECO:0000256" key="1">
    <source>
        <dbReference type="ARBA" id="ARBA00004651"/>
    </source>
</evidence>
<keyword evidence="11" id="KW-1185">Reference proteome</keyword>
<evidence type="ECO:0000256" key="8">
    <source>
        <dbReference type="SAM" id="MobiDB-lite"/>
    </source>
</evidence>
<evidence type="ECO:0000256" key="5">
    <source>
        <dbReference type="ARBA" id="ARBA00022989"/>
    </source>
</evidence>
<feature type="transmembrane region" description="Helical" evidence="9">
    <location>
        <begin position="289"/>
        <end position="307"/>
    </location>
</feature>
<dbReference type="RefSeq" id="WP_006123906.1">
    <property type="nucleotide sequence ID" value="NZ_CP098609.1"/>
</dbReference>
<dbReference type="InterPro" id="IPR018584">
    <property type="entry name" value="GT87"/>
</dbReference>
<evidence type="ECO:0000256" key="3">
    <source>
        <dbReference type="ARBA" id="ARBA00022679"/>
    </source>
</evidence>
<dbReference type="EMBL" id="CP098609">
    <property type="protein sequence ID" value="USC50267.1"/>
    <property type="molecule type" value="Genomic_DNA"/>
</dbReference>
<feature type="transmembrane region" description="Helical" evidence="9">
    <location>
        <begin position="337"/>
        <end position="359"/>
    </location>
</feature>
<feature type="transmembrane region" description="Helical" evidence="9">
    <location>
        <begin position="159"/>
        <end position="182"/>
    </location>
</feature>
<keyword evidence="6 9" id="KW-0472">Membrane</keyword>
<keyword evidence="5 9" id="KW-1133">Transmembrane helix</keyword>
<feature type="transmembrane region" description="Helical" evidence="9">
    <location>
        <begin position="365"/>
        <end position="386"/>
    </location>
</feature>
<reference evidence="10" key="1">
    <citation type="submission" date="2021-08" db="EMBL/GenBank/DDBJ databases">
        <title>DNA methylation of m4C regulates biosynthesis of daptomycin in Streptomyces roseosporus L30.</title>
        <authorList>
            <person name="Fang J.-L."/>
        </authorList>
    </citation>
    <scope>NUCLEOTIDE SEQUENCE</scope>
    <source>
        <strain evidence="10">L30</strain>
    </source>
</reference>
<evidence type="ECO:0000313" key="11">
    <source>
        <dbReference type="Proteomes" id="UP001056079"/>
    </source>
</evidence>
<feature type="transmembrane region" description="Helical" evidence="9">
    <location>
        <begin position="88"/>
        <end position="109"/>
    </location>
</feature>
<dbReference type="Proteomes" id="UP001056079">
    <property type="component" value="Chromosome"/>
</dbReference>
<evidence type="ECO:0000256" key="6">
    <source>
        <dbReference type="ARBA" id="ARBA00023136"/>
    </source>
</evidence>
<comment type="similarity">
    <text evidence="7">Belongs to the glycosyltransferase 87 family.</text>
</comment>
<keyword evidence="3" id="KW-0808">Transferase</keyword>
<evidence type="ECO:0000256" key="2">
    <source>
        <dbReference type="ARBA" id="ARBA00022475"/>
    </source>
</evidence>